<protein>
    <recommendedName>
        <fullName evidence="4">ATP-binding protein</fullName>
    </recommendedName>
</protein>
<evidence type="ECO:0000256" key="1">
    <source>
        <dbReference type="SAM" id="SignalP"/>
    </source>
</evidence>
<dbReference type="RefSeq" id="WP_078075393.1">
    <property type="nucleotide sequence ID" value="NZ_CP018047.1"/>
</dbReference>
<organism evidence="2 3">
    <name type="scientific">Streptomyces niveus</name>
    <name type="common">Streptomyces spheroides</name>
    <dbReference type="NCBI Taxonomy" id="193462"/>
    <lineage>
        <taxon>Bacteria</taxon>
        <taxon>Bacillati</taxon>
        <taxon>Actinomycetota</taxon>
        <taxon>Actinomycetes</taxon>
        <taxon>Kitasatosporales</taxon>
        <taxon>Streptomycetaceae</taxon>
        <taxon>Streptomyces</taxon>
    </lineage>
</organism>
<dbReference type="OrthoDB" id="3872455at2"/>
<evidence type="ECO:0008006" key="4">
    <source>
        <dbReference type="Google" id="ProtNLM"/>
    </source>
</evidence>
<name>A0A1U9QRN6_STRNV</name>
<reference evidence="2 3" key="1">
    <citation type="submission" date="2016-11" db="EMBL/GenBank/DDBJ databases">
        <title>Complete genome sequence of Streptomyces niveus SCSIO 3406.</title>
        <authorList>
            <person name="Zhu Q."/>
            <person name="Cheng W."/>
            <person name="Song Y."/>
            <person name="Li Q."/>
            <person name="Ju J."/>
        </authorList>
    </citation>
    <scope>NUCLEOTIDE SEQUENCE [LARGE SCALE GENOMIC DNA]</scope>
    <source>
        <strain evidence="2 3">SCSIO 3406</strain>
    </source>
</reference>
<evidence type="ECO:0000313" key="3">
    <source>
        <dbReference type="Proteomes" id="UP000189677"/>
    </source>
</evidence>
<dbReference type="PROSITE" id="PS51318">
    <property type="entry name" value="TAT"/>
    <property type="match status" value="1"/>
</dbReference>
<keyword evidence="3" id="KW-1185">Reference proteome</keyword>
<dbReference type="AlphaFoldDB" id="A0A1U9QRN6"/>
<feature type="signal peptide" evidence="1">
    <location>
        <begin position="1"/>
        <end position="37"/>
    </location>
</feature>
<accession>A0A1U9QRN6</accession>
<proteinExistence type="predicted"/>
<dbReference type="KEGG" id="snw:BBN63_11925"/>
<evidence type="ECO:0000313" key="2">
    <source>
        <dbReference type="EMBL" id="AQU66850.1"/>
    </source>
</evidence>
<keyword evidence="1" id="KW-0732">Signal</keyword>
<dbReference type="InterPro" id="IPR006311">
    <property type="entry name" value="TAT_signal"/>
</dbReference>
<feature type="chain" id="PRO_5038741541" description="ATP-binding protein" evidence="1">
    <location>
        <begin position="38"/>
        <end position="138"/>
    </location>
</feature>
<sequence length="138" mass="13218">MARHSAPTSRRRALLRAGLTFTAAGAVIGLGGAAAQAAPAAPVPASGPDSELAEAGAAASSGLAGAVGHTLAGGLGPVKSLQLNPLAKTGVDPLDNAVGTQIADFKPLSTAVVTDSITEGGGLQDLPLVGPVTKLLPG</sequence>
<gene>
    <name evidence="2" type="ORF">BBN63_11925</name>
</gene>
<dbReference type="Proteomes" id="UP000189677">
    <property type="component" value="Chromosome"/>
</dbReference>
<dbReference type="EMBL" id="CP018047">
    <property type="protein sequence ID" value="AQU66850.1"/>
    <property type="molecule type" value="Genomic_DNA"/>
</dbReference>